<dbReference type="InterPro" id="IPR008979">
    <property type="entry name" value="Galactose-bd-like_sf"/>
</dbReference>
<dbReference type="Proteomes" id="UP001516023">
    <property type="component" value="Unassembled WGS sequence"/>
</dbReference>
<accession>A0ABD3NTR0</accession>
<dbReference type="SUPFAM" id="SSF49785">
    <property type="entry name" value="Galactose-binding domain-like"/>
    <property type="match status" value="1"/>
</dbReference>
<reference evidence="1 2" key="1">
    <citation type="journal article" date="2020" name="G3 (Bethesda)">
        <title>Improved Reference Genome for Cyclotella cryptica CCMP332, a Model for Cell Wall Morphogenesis, Salinity Adaptation, and Lipid Production in Diatoms (Bacillariophyta).</title>
        <authorList>
            <person name="Roberts W.R."/>
            <person name="Downey K.M."/>
            <person name="Ruck E.C."/>
            <person name="Traller J.C."/>
            <person name="Alverson A.J."/>
        </authorList>
    </citation>
    <scope>NUCLEOTIDE SEQUENCE [LARGE SCALE GENOMIC DNA]</scope>
    <source>
        <strain evidence="1 2">CCMP332</strain>
    </source>
</reference>
<evidence type="ECO:0008006" key="3">
    <source>
        <dbReference type="Google" id="ProtNLM"/>
    </source>
</evidence>
<dbReference type="AlphaFoldDB" id="A0ABD3NTR0"/>
<evidence type="ECO:0000313" key="1">
    <source>
        <dbReference type="EMBL" id="KAL3778811.1"/>
    </source>
</evidence>
<name>A0ABD3NTR0_9STRA</name>
<organism evidence="1 2">
    <name type="scientific">Cyclotella cryptica</name>
    <dbReference type="NCBI Taxonomy" id="29204"/>
    <lineage>
        <taxon>Eukaryota</taxon>
        <taxon>Sar</taxon>
        <taxon>Stramenopiles</taxon>
        <taxon>Ochrophyta</taxon>
        <taxon>Bacillariophyta</taxon>
        <taxon>Coscinodiscophyceae</taxon>
        <taxon>Thalassiosirophycidae</taxon>
        <taxon>Stephanodiscales</taxon>
        <taxon>Stephanodiscaceae</taxon>
        <taxon>Cyclotella</taxon>
    </lineage>
</organism>
<proteinExistence type="predicted"/>
<dbReference type="EMBL" id="JABMIG020000418">
    <property type="protein sequence ID" value="KAL3778811.1"/>
    <property type="molecule type" value="Genomic_DNA"/>
</dbReference>
<sequence length="169" mass="19307">MASTQGIHELALLSSASKGTTARASSTWQHNAQKFGPLNALDSETDSAWKSASSEGHHDPMQFYEVHFHRPVHVRELRVQFQGGFVGMDCIVYRKKSQRDPIPNNNQSNASYEWEEFDELFMETIDSNEVQIFCVELIRTKQTMKHVMQLELNLGKQSLLMKLTPLIKP</sequence>
<evidence type="ECO:0000313" key="2">
    <source>
        <dbReference type="Proteomes" id="UP001516023"/>
    </source>
</evidence>
<keyword evidence="2" id="KW-1185">Reference proteome</keyword>
<protein>
    <recommendedName>
        <fullName evidence="3">F5/8 type C domain-containing protein</fullName>
    </recommendedName>
</protein>
<dbReference type="Gene3D" id="2.60.120.260">
    <property type="entry name" value="Galactose-binding domain-like"/>
    <property type="match status" value="1"/>
</dbReference>
<gene>
    <name evidence="1" type="ORF">HJC23_009844</name>
</gene>
<comment type="caution">
    <text evidence="1">The sequence shown here is derived from an EMBL/GenBank/DDBJ whole genome shotgun (WGS) entry which is preliminary data.</text>
</comment>